<protein>
    <submittedName>
        <fullName evidence="2">Uncharacterized protein</fullName>
    </submittedName>
</protein>
<dbReference type="AlphaFoldDB" id="A0A450YXE5"/>
<feature type="compositionally biased region" description="Basic and acidic residues" evidence="1">
    <location>
        <begin position="35"/>
        <end position="49"/>
    </location>
</feature>
<evidence type="ECO:0000313" key="2">
    <source>
        <dbReference type="EMBL" id="VFK46251.1"/>
    </source>
</evidence>
<name>A0A450YXE5_9GAMM</name>
<proteinExistence type="predicted"/>
<organism evidence="2">
    <name type="scientific">Candidatus Kentrum sp. TC</name>
    <dbReference type="NCBI Taxonomy" id="2126339"/>
    <lineage>
        <taxon>Bacteria</taxon>
        <taxon>Pseudomonadati</taxon>
        <taxon>Pseudomonadota</taxon>
        <taxon>Gammaproteobacteria</taxon>
        <taxon>Candidatus Kentrum</taxon>
    </lineage>
</organism>
<sequence>MNALNVRYSASAIAASVFQDTYRHAKRRVLSRGSRRQEHKAPMAEGREDLQGSKYDRLCDQANMMPEKRCNFRWLREDSLKTARA</sequence>
<accession>A0A450YXE5</accession>
<evidence type="ECO:0000256" key="1">
    <source>
        <dbReference type="SAM" id="MobiDB-lite"/>
    </source>
</evidence>
<dbReference type="EMBL" id="CAADFT010000061">
    <property type="protein sequence ID" value="VFK46251.1"/>
    <property type="molecule type" value="Genomic_DNA"/>
</dbReference>
<reference evidence="2" key="1">
    <citation type="submission" date="2019-02" db="EMBL/GenBank/DDBJ databases">
        <authorList>
            <person name="Gruber-Vodicka R. H."/>
            <person name="Seah K. B. B."/>
        </authorList>
    </citation>
    <scope>NUCLEOTIDE SEQUENCE</scope>
    <source>
        <strain evidence="2">BECK_BZ125</strain>
    </source>
</reference>
<gene>
    <name evidence="2" type="ORF">BECKTC1821E_GA0114239_106112</name>
</gene>
<feature type="region of interest" description="Disordered" evidence="1">
    <location>
        <begin position="28"/>
        <end position="49"/>
    </location>
</feature>